<dbReference type="CDD" id="cd00022">
    <property type="entry name" value="BIR"/>
    <property type="match status" value="2"/>
</dbReference>
<dbReference type="OrthoDB" id="534666at2759"/>
<dbReference type="Gene3D" id="1.20.1050.40">
    <property type="entry name" value="Endopeptidase. Chain P, domain 1"/>
    <property type="match status" value="1"/>
</dbReference>
<comment type="caution">
    <text evidence="10">The sequence shown here is derived from an EMBL/GenBank/DDBJ whole genome shotgun (WGS) entry which is preliminary data.</text>
</comment>
<proteinExistence type="inferred from homology"/>
<organism evidence="10 11">
    <name type="scientific">Parascedosporium putredinis</name>
    <dbReference type="NCBI Taxonomy" id="1442378"/>
    <lineage>
        <taxon>Eukaryota</taxon>
        <taxon>Fungi</taxon>
        <taxon>Dikarya</taxon>
        <taxon>Ascomycota</taxon>
        <taxon>Pezizomycotina</taxon>
        <taxon>Sordariomycetes</taxon>
        <taxon>Hypocreomycetidae</taxon>
        <taxon>Microascales</taxon>
        <taxon>Microascaceae</taxon>
        <taxon>Parascedosporium</taxon>
    </lineage>
</organism>
<feature type="compositionally biased region" description="Acidic residues" evidence="8">
    <location>
        <begin position="1244"/>
        <end position="1254"/>
    </location>
</feature>
<feature type="compositionally biased region" description="Low complexity" evidence="8">
    <location>
        <begin position="1220"/>
        <end position="1243"/>
    </location>
</feature>
<feature type="compositionally biased region" description="Acidic residues" evidence="8">
    <location>
        <begin position="1539"/>
        <end position="1549"/>
    </location>
</feature>
<keyword evidence="4 7" id="KW-0378">Hydrolase</keyword>
<evidence type="ECO:0000259" key="9">
    <source>
        <dbReference type="Pfam" id="PF01432"/>
    </source>
</evidence>
<protein>
    <recommendedName>
        <fullName evidence="9">Peptidase M3A/M3B catalytic domain-containing protein</fullName>
    </recommendedName>
</protein>
<feature type="compositionally biased region" description="Basic and acidic residues" evidence="8">
    <location>
        <begin position="1297"/>
        <end position="1306"/>
    </location>
</feature>
<dbReference type="InterPro" id="IPR024077">
    <property type="entry name" value="Neurolysin/TOP_dom2"/>
</dbReference>
<keyword evidence="2 7" id="KW-0645">Protease</keyword>
<gene>
    <name evidence="10" type="ORF">PPNO1_LOCUS4644</name>
</gene>
<evidence type="ECO:0000313" key="11">
    <source>
        <dbReference type="Proteomes" id="UP000838763"/>
    </source>
</evidence>
<comment type="similarity">
    <text evidence="1 7">Belongs to the peptidase M3 family.</text>
</comment>
<dbReference type="InterPro" id="IPR001370">
    <property type="entry name" value="BIR_rpt"/>
</dbReference>
<dbReference type="SUPFAM" id="SSF57924">
    <property type="entry name" value="Inhibitor of apoptosis (IAP) repeat"/>
    <property type="match status" value="2"/>
</dbReference>
<feature type="compositionally biased region" description="Acidic residues" evidence="8">
    <location>
        <begin position="1509"/>
        <end position="1527"/>
    </location>
</feature>
<keyword evidence="5 7" id="KW-0862">Zinc</keyword>
<keyword evidence="3 7" id="KW-0479">Metal-binding</keyword>
<evidence type="ECO:0000256" key="1">
    <source>
        <dbReference type="ARBA" id="ARBA00006040"/>
    </source>
</evidence>
<dbReference type="SMART" id="SM00238">
    <property type="entry name" value="BIR"/>
    <property type="match status" value="2"/>
</dbReference>
<dbReference type="Gene3D" id="1.10.1170.10">
    <property type="entry name" value="Inhibitor Of Apoptosis Protein (2mihbC-IAP-1), Chain A"/>
    <property type="match status" value="1"/>
</dbReference>
<dbReference type="GO" id="GO:0006518">
    <property type="term" value="P:peptide metabolic process"/>
    <property type="evidence" value="ECO:0007669"/>
    <property type="project" value="TreeGrafter"/>
</dbReference>
<comment type="cofactor">
    <cofactor evidence="7">
        <name>Zn(2+)</name>
        <dbReference type="ChEBI" id="CHEBI:29105"/>
    </cofactor>
    <text evidence="7">Binds 1 zinc ion.</text>
</comment>
<dbReference type="EMBL" id="CALLCH030000012">
    <property type="protein sequence ID" value="CAI4214916.1"/>
    <property type="molecule type" value="Genomic_DNA"/>
</dbReference>
<evidence type="ECO:0000256" key="6">
    <source>
        <dbReference type="ARBA" id="ARBA00023049"/>
    </source>
</evidence>
<feature type="domain" description="Peptidase M3A/M3B catalytic" evidence="9">
    <location>
        <begin position="434"/>
        <end position="696"/>
    </location>
</feature>
<dbReference type="SUPFAM" id="SSF55486">
    <property type="entry name" value="Metalloproteases ('zincins'), catalytic domain"/>
    <property type="match status" value="1"/>
</dbReference>
<dbReference type="InterPro" id="IPR045090">
    <property type="entry name" value="Pept_M3A_M3B"/>
</dbReference>
<dbReference type="Pfam" id="PF00653">
    <property type="entry name" value="BIR"/>
    <property type="match status" value="2"/>
</dbReference>
<dbReference type="PANTHER" id="PTHR11804:SF84">
    <property type="entry name" value="SACCHAROLYSIN"/>
    <property type="match status" value="1"/>
</dbReference>
<feature type="compositionally biased region" description="Basic residues" evidence="8">
    <location>
        <begin position="1468"/>
        <end position="1481"/>
    </location>
</feature>
<evidence type="ECO:0000256" key="7">
    <source>
        <dbReference type="RuleBase" id="RU003435"/>
    </source>
</evidence>
<evidence type="ECO:0000256" key="5">
    <source>
        <dbReference type="ARBA" id="ARBA00022833"/>
    </source>
</evidence>
<accession>A0A9P1H2S2</accession>
<feature type="compositionally biased region" description="Basic residues" evidence="8">
    <location>
        <begin position="1355"/>
        <end position="1372"/>
    </location>
</feature>
<name>A0A9P1H2S2_9PEZI</name>
<feature type="compositionally biased region" description="Basic residues" evidence="8">
    <location>
        <begin position="1204"/>
        <end position="1218"/>
    </location>
</feature>
<dbReference type="InterPro" id="IPR001567">
    <property type="entry name" value="Pept_M3A_M3B_dom"/>
</dbReference>
<dbReference type="GO" id="GO:0004222">
    <property type="term" value="F:metalloendopeptidase activity"/>
    <property type="evidence" value="ECO:0007669"/>
    <property type="project" value="InterPro"/>
</dbReference>
<evidence type="ECO:0000256" key="3">
    <source>
        <dbReference type="ARBA" id="ARBA00022723"/>
    </source>
</evidence>
<evidence type="ECO:0000256" key="4">
    <source>
        <dbReference type="ARBA" id="ARBA00022801"/>
    </source>
</evidence>
<feature type="compositionally biased region" description="Acidic residues" evidence="8">
    <location>
        <begin position="1377"/>
        <end position="1397"/>
    </location>
</feature>
<dbReference type="FunFam" id="3.40.390.10:FF:000074">
    <property type="entry name" value="Metalloprotease"/>
    <property type="match status" value="1"/>
</dbReference>
<dbReference type="CDD" id="cd06455">
    <property type="entry name" value="M3A_TOP"/>
    <property type="match status" value="1"/>
</dbReference>
<dbReference type="PROSITE" id="PS50143">
    <property type="entry name" value="BIR_REPEAT_2"/>
    <property type="match status" value="2"/>
</dbReference>
<dbReference type="PANTHER" id="PTHR11804">
    <property type="entry name" value="PROTEASE M3 THIMET OLIGOPEPTIDASE-RELATED"/>
    <property type="match status" value="1"/>
</dbReference>
<feature type="compositionally biased region" description="Low complexity" evidence="8">
    <location>
        <begin position="1027"/>
        <end position="1037"/>
    </location>
</feature>
<evidence type="ECO:0000256" key="2">
    <source>
        <dbReference type="ARBA" id="ARBA00022670"/>
    </source>
</evidence>
<dbReference type="GO" id="GO:0046872">
    <property type="term" value="F:metal ion binding"/>
    <property type="evidence" value="ECO:0007669"/>
    <property type="project" value="UniProtKB-UniRule"/>
</dbReference>
<keyword evidence="11" id="KW-1185">Reference proteome</keyword>
<evidence type="ECO:0000313" key="10">
    <source>
        <dbReference type="EMBL" id="CAI4214916.1"/>
    </source>
</evidence>
<feature type="region of interest" description="Disordered" evidence="8">
    <location>
        <begin position="1015"/>
        <end position="1549"/>
    </location>
</feature>
<reference evidence="10" key="1">
    <citation type="submission" date="2022-11" db="EMBL/GenBank/DDBJ databases">
        <authorList>
            <person name="Scott C."/>
            <person name="Bruce N."/>
        </authorList>
    </citation>
    <scope>NUCLEOTIDE SEQUENCE</scope>
</reference>
<dbReference type="Gene3D" id="1.10.1370.10">
    <property type="entry name" value="Neurolysin, domain 3"/>
    <property type="match status" value="2"/>
</dbReference>
<sequence>MEESMREVLGPALVSIGDSEDSPTSQVVQVRDLDTRGEGNGLIPRQANTCRNDLLYGILRALSASKFCTTHLQFTTPKTVYVTATRTMPTVTQLITNTVTTTTVQTVQGPPTVTVLTTITVGEPRIVDQVVPVTTTMWATVTTSQTSCLVTQATTTKATTVTTIPTRSIYVVTTVTASQTVTTPAAAPAVSTVQVNPADVTVTRLPFSLLLLSYKASIRCTPVPPWCPKSTESPQAPPLFTGTKESIVADAKKICDTTRSLLDKVVADQTADKGTFNTVLLPQLEDENQADLSSRILGFYQYVSASEDLRGASTEAETVLDEFNIECNMREDVFKLSAPLEKEYKGYIKNGLGLPAGEKRDRFKEIKKRLSQISIEFQKNLNEENGGIWFTTEQLEGVPEDVVNTLEKGTGENEGKIRLTFKYPDMFPTLKFAVKPETRREVFTQSENKINKNVPLFRETIELRDEAARLLGYPDHATLRIEDKMSKDPKTKEIAHLLELKKADTEARGIPFDGKYYLWDHRYYDRLMIEKEYSIDEIQIANYFPLQSTVRGMLHIFEELLGFVFVELGAEERAQISPTGKAEDIVWHEDVILFSVWDDAGEGDGFVGYLYLDLHPRQGKYGHAANFNMQPGFLKKDGSRYYPATALVCNFSKPSGAKPSLLKHDEVVTLFHELGHGIHDLAGRTKFARFHGTSTSLSNHWESGEKIPDDLIEKLISTKHVNGALFNLRQLHFGIFDMTVHTPKSHEDLKNLNIPKLYNELRADICGLKGPEDFGSGFEWGNGQATFGHLMGGYDAGYYGYLSSAVYSADMFYSVFEKDPMAGKEGRRYRHTVLERGGSQDEMKTLEQFLGRKPTPESLAKAGWIYQPHPEHPDQVVCFLCRKGLDGWEKGDDPLVEHVKHAPNCGWAILAAIEAEYPDYLAEDPKSKRMIDARKSTFVGRWPHEAKKGWKCKTKQLAEAGWKYTPTSESDDMATCAYCQLMLDGWEPSDKPLEEHFNRSPQCLFFNFVDTNPAPAKKSVRGKPARASKASKASRISVQSTGMSTFISEGPSTLEAPAEHEDSVMTTASKRGRPKKATTTAKAGRKTRTKKELAEGEDTEITISEDMPPPPIPAAKGRKSRKPANDMVNDSMMALDEDELAAAPKPKRGKKRTSDAVEDSVLTTAEAPAPKRRTIRAKAAVVEVPVAQHEDDVSDVEPPAAKKAAPRKKGRASAKSTRKASGTSLRSTASTASLRAAAEAAAAADEEEVPDDAEIERQLVADLERPLSDDEDMAMDSDSERRRNAGRMVTKQKAKSSAKDELHLDEQGDYAMFDPSPVIPDEAEVNAELERIAAEVQADEPEPEATPEKLEVPKKGRKAGTRKVSKQTKKTKAAPEPEPEPEHEPELEEEPELEPEVEPTPARAEAKLDPEPSLIHAVEPEEEAAETSIYEDAAEPAVADRSTMSSGAVAKGRPSAEAVKEEEPAPAKRGRGRPPKKRGSRGRSSAASAAQRDSLVAKAPAPTPAPAPEPEEVLETVEAPLEEEEAAVEPTPFKIAETEPPEDDVDSEPELVVVPSEEQDSVSPVAQRPLPRSLRRFLGSLTTPLLPRLSSDAENQPPSSRPAKIKRPVLAPVVGFKASTPNRILNSPTKRTMVSTLQTTTPWTAADIDLVLGSPEKKRTAAGPAADGDKENSAARLLRKGAELTSPEKKMTVEQWIYHNASLAEEELKTKCESLVGKFEGEGMRAMRALEGLIVE</sequence>
<keyword evidence="6 7" id="KW-0482">Metalloprotease</keyword>
<dbReference type="InterPro" id="IPR024080">
    <property type="entry name" value="Neurolysin/TOP_N"/>
</dbReference>
<evidence type="ECO:0000256" key="8">
    <source>
        <dbReference type="SAM" id="MobiDB-lite"/>
    </source>
</evidence>
<feature type="compositionally biased region" description="Polar residues" evidence="8">
    <location>
        <begin position="1038"/>
        <end position="1051"/>
    </location>
</feature>
<dbReference type="Proteomes" id="UP000838763">
    <property type="component" value="Unassembled WGS sequence"/>
</dbReference>
<dbReference type="Pfam" id="PF01432">
    <property type="entry name" value="Peptidase_M3"/>
    <property type="match status" value="1"/>
</dbReference>
<feature type="compositionally biased region" description="Basic and acidic residues" evidence="8">
    <location>
        <begin position="1255"/>
        <end position="1268"/>
    </location>
</feature>
<dbReference type="GO" id="GO:0006508">
    <property type="term" value="P:proteolysis"/>
    <property type="evidence" value="ECO:0007669"/>
    <property type="project" value="UniProtKB-KW"/>
</dbReference>
<dbReference type="GO" id="GO:0005758">
    <property type="term" value="C:mitochondrial intermembrane space"/>
    <property type="evidence" value="ECO:0007669"/>
    <property type="project" value="TreeGrafter"/>
</dbReference>